<dbReference type="GO" id="GO:0061599">
    <property type="term" value="F:molybdopterin molybdotransferase activity"/>
    <property type="evidence" value="ECO:0007669"/>
    <property type="project" value="UniProtKB-UniRule"/>
</dbReference>
<dbReference type="SMART" id="SM00852">
    <property type="entry name" value="MoCF_biosynth"/>
    <property type="match status" value="1"/>
</dbReference>
<dbReference type="InterPro" id="IPR036135">
    <property type="entry name" value="MoeA_linker/N_sf"/>
</dbReference>
<organism evidence="9 10">
    <name type="scientific">Flaviflexus salsibiostraticola</name>
    <dbReference type="NCBI Taxonomy" id="1282737"/>
    <lineage>
        <taxon>Bacteria</taxon>
        <taxon>Bacillati</taxon>
        <taxon>Actinomycetota</taxon>
        <taxon>Actinomycetes</taxon>
        <taxon>Actinomycetales</taxon>
        <taxon>Actinomycetaceae</taxon>
        <taxon>Flaviflexus</taxon>
    </lineage>
</organism>
<comment type="function">
    <text evidence="1 7">Catalyzes the insertion of molybdate into adenylated molybdopterin with the concomitant release of AMP.</text>
</comment>
<dbReference type="Gene3D" id="2.40.340.10">
    <property type="entry name" value="MoeA, C-terminal, domain IV"/>
    <property type="match status" value="1"/>
</dbReference>
<dbReference type="InterPro" id="IPR038987">
    <property type="entry name" value="MoeA-like"/>
</dbReference>
<evidence type="ECO:0000256" key="1">
    <source>
        <dbReference type="ARBA" id="ARBA00002901"/>
    </source>
</evidence>
<evidence type="ECO:0000256" key="2">
    <source>
        <dbReference type="ARBA" id="ARBA00005046"/>
    </source>
</evidence>
<keyword evidence="5 7" id="KW-0501">Molybdenum cofactor biosynthesis</keyword>
<evidence type="ECO:0000259" key="8">
    <source>
        <dbReference type="SMART" id="SM00852"/>
    </source>
</evidence>
<keyword evidence="7" id="KW-0460">Magnesium</keyword>
<accession>A0A3Q8WTW6</accession>
<dbReference type="UniPathway" id="UPA00344"/>
<dbReference type="EC" id="2.10.1.1" evidence="7"/>
<dbReference type="PANTHER" id="PTHR10192:SF5">
    <property type="entry name" value="GEPHYRIN"/>
    <property type="match status" value="1"/>
</dbReference>
<evidence type="ECO:0000256" key="5">
    <source>
        <dbReference type="ARBA" id="ARBA00023150"/>
    </source>
</evidence>
<dbReference type="GO" id="GO:0005829">
    <property type="term" value="C:cytosol"/>
    <property type="evidence" value="ECO:0007669"/>
    <property type="project" value="TreeGrafter"/>
</dbReference>
<dbReference type="Proteomes" id="UP000270021">
    <property type="component" value="Chromosome"/>
</dbReference>
<evidence type="ECO:0000256" key="6">
    <source>
        <dbReference type="ARBA" id="ARBA00047317"/>
    </source>
</evidence>
<dbReference type="InterPro" id="IPR005111">
    <property type="entry name" value="MoeA_C_domain_IV"/>
</dbReference>
<dbReference type="SUPFAM" id="SSF63867">
    <property type="entry name" value="MoeA C-terminal domain-like"/>
    <property type="match status" value="1"/>
</dbReference>
<keyword evidence="7 9" id="KW-0808">Transferase</keyword>
<name>A0A3Q8WTW6_9ACTO</name>
<dbReference type="InterPro" id="IPR005110">
    <property type="entry name" value="MoeA_linker/N"/>
</dbReference>
<dbReference type="GO" id="GO:0046872">
    <property type="term" value="F:metal ion binding"/>
    <property type="evidence" value="ECO:0007669"/>
    <property type="project" value="UniProtKB-UniRule"/>
</dbReference>
<evidence type="ECO:0000313" key="9">
    <source>
        <dbReference type="EMBL" id="AZN30156.1"/>
    </source>
</evidence>
<reference evidence="9 10" key="1">
    <citation type="submission" date="2018-12" db="EMBL/GenBank/DDBJ databases">
        <title>Complete genome sequence of Flaviflexus salsibiostraticola KCTC 33148.</title>
        <authorList>
            <person name="Bae J.-W."/>
        </authorList>
    </citation>
    <scope>NUCLEOTIDE SEQUENCE [LARGE SCALE GENOMIC DNA]</scope>
    <source>
        <strain evidence="9 10">KCTC 33148</strain>
    </source>
</reference>
<evidence type="ECO:0000256" key="3">
    <source>
        <dbReference type="ARBA" id="ARBA00010763"/>
    </source>
</evidence>
<dbReference type="FunFam" id="2.170.190.11:FF:000001">
    <property type="entry name" value="Molybdopterin molybdenumtransferase"/>
    <property type="match status" value="1"/>
</dbReference>
<dbReference type="KEGG" id="fsl:EJO69_07420"/>
<dbReference type="RefSeq" id="WP_126040652.1">
    <property type="nucleotide sequence ID" value="NZ_CP034438.1"/>
</dbReference>
<dbReference type="InterPro" id="IPR036425">
    <property type="entry name" value="MoaB/Mog-like_dom_sf"/>
</dbReference>
<dbReference type="GO" id="GO:0006777">
    <property type="term" value="P:Mo-molybdopterin cofactor biosynthetic process"/>
    <property type="evidence" value="ECO:0007669"/>
    <property type="project" value="UniProtKB-UniRule"/>
</dbReference>
<dbReference type="Pfam" id="PF03454">
    <property type="entry name" value="MoeA_C"/>
    <property type="match status" value="1"/>
</dbReference>
<keyword evidence="7" id="KW-0479">Metal-binding</keyword>
<dbReference type="NCBIfam" id="NF045515">
    <property type="entry name" value="Glp_gephyrin"/>
    <property type="match status" value="1"/>
</dbReference>
<dbReference type="SUPFAM" id="SSF53218">
    <property type="entry name" value="Molybdenum cofactor biosynthesis proteins"/>
    <property type="match status" value="1"/>
</dbReference>
<comment type="similarity">
    <text evidence="3 7">Belongs to the MoeA family.</text>
</comment>
<evidence type="ECO:0000313" key="10">
    <source>
        <dbReference type="Proteomes" id="UP000270021"/>
    </source>
</evidence>
<gene>
    <name evidence="9" type="ORF">EJO69_07420</name>
</gene>
<dbReference type="InterPro" id="IPR001453">
    <property type="entry name" value="MoaB/Mog_dom"/>
</dbReference>
<evidence type="ECO:0000256" key="7">
    <source>
        <dbReference type="RuleBase" id="RU365090"/>
    </source>
</evidence>
<dbReference type="InterPro" id="IPR036688">
    <property type="entry name" value="MoeA_C_domain_IV_sf"/>
</dbReference>
<dbReference type="PANTHER" id="PTHR10192">
    <property type="entry name" value="MOLYBDOPTERIN BIOSYNTHESIS PROTEIN"/>
    <property type="match status" value="1"/>
</dbReference>
<dbReference type="Gene3D" id="3.40.980.10">
    <property type="entry name" value="MoaB/Mog-like domain"/>
    <property type="match status" value="1"/>
</dbReference>
<evidence type="ECO:0000256" key="4">
    <source>
        <dbReference type="ARBA" id="ARBA00022505"/>
    </source>
</evidence>
<dbReference type="Gene3D" id="2.170.190.11">
    <property type="entry name" value="Molybdopterin biosynthesis moea protein, domain 3"/>
    <property type="match status" value="1"/>
</dbReference>
<proteinExistence type="inferred from homology"/>
<feature type="domain" description="MoaB/Mog" evidence="8">
    <location>
        <begin position="183"/>
        <end position="322"/>
    </location>
</feature>
<dbReference type="EMBL" id="CP034438">
    <property type="protein sequence ID" value="AZN30156.1"/>
    <property type="molecule type" value="Genomic_DNA"/>
</dbReference>
<protein>
    <recommendedName>
        <fullName evidence="7">Molybdopterin molybdenumtransferase</fullName>
        <ecNumber evidence="7">2.10.1.1</ecNumber>
    </recommendedName>
</protein>
<comment type="cofactor">
    <cofactor evidence="7">
        <name>Mg(2+)</name>
        <dbReference type="ChEBI" id="CHEBI:18420"/>
    </cofactor>
</comment>
<comment type="catalytic activity">
    <reaction evidence="6">
        <text>adenylyl-molybdopterin + molybdate = Mo-molybdopterin + AMP + H(+)</text>
        <dbReference type="Rhea" id="RHEA:35047"/>
        <dbReference type="ChEBI" id="CHEBI:15378"/>
        <dbReference type="ChEBI" id="CHEBI:36264"/>
        <dbReference type="ChEBI" id="CHEBI:62727"/>
        <dbReference type="ChEBI" id="CHEBI:71302"/>
        <dbReference type="ChEBI" id="CHEBI:456215"/>
        <dbReference type="EC" id="2.10.1.1"/>
    </reaction>
</comment>
<comment type="pathway">
    <text evidence="2 7">Cofactor biosynthesis; molybdopterin biosynthesis.</text>
</comment>
<keyword evidence="10" id="KW-1185">Reference proteome</keyword>
<dbReference type="OrthoDB" id="9804758at2"/>
<dbReference type="Pfam" id="PF00994">
    <property type="entry name" value="MoCF_biosynth"/>
    <property type="match status" value="1"/>
</dbReference>
<dbReference type="Gene3D" id="3.90.105.10">
    <property type="entry name" value="Molybdopterin biosynthesis moea protein, domain 2"/>
    <property type="match status" value="1"/>
</dbReference>
<dbReference type="Pfam" id="PF03453">
    <property type="entry name" value="MoeA_N"/>
    <property type="match status" value="1"/>
</dbReference>
<dbReference type="CDD" id="cd00887">
    <property type="entry name" value="MoeA"/>
    <property type="match status" value="1"/>
</dbReference>
<dbReference type="AlphaFoldDB" id="A0A3Q8WTW6"/>
<sequence>MISFDEYRERVLALGSALSTEAVPLHAAQGMVTAEPVFARFAVPPFDNSAMDGFAVRSEDVADAPVTLRVAADIPAGRTDIPELEPGTAMRIMTGAPMPKGADAIVQVEKTANPGQNMLGEAPDEVTILEAVPTGRNLRLAGEDIAAGELAVEAGVRLGATQLSALASIGHGYVTVHRRPVIGVLSTGSELRKPGEDLLPGQIPDSNSTLVRLMVRDAGGRDILLSSSTDDVDRFGATIEEHGYLDALITTGGVSAGAFDVVKEYLTKQGVDFVAVAQQPGKPQGSGMITIGDRPIPVLCLPGNPVSVFVSMKVYGEGLIATLSGQSDTDIPWQFWKSGASWTTPAGRAQFMPVVADGDRVIPAAAGGSKSHLVYSLMKTRGLAYIPAEVESVDEGDDVRVWWL</sequence>
<keyword evidence="4 7" id="KW-0500">Molybdenum</keyword>
<dbReference type="SUPFAM" id="SSF63882">
    <property type="entry name" value="MoeA N-terminal region -like"/>
    <property type="match status" value="1"/>
</dbReference>